<gene>
    <name evidence="9" type="ORF">PUNSTDRAFT_75479</name>
</gene>
<dbReference type="eggNOG" id="KOG3752">
    <property type="taxonomic scope" value="Eukaryota"/>
</dbReference>
<name>R7S3V8_PUNST</name>
<accession>R7S3V8</accession>
<evidence type="ECO:0000313" key="10">
    <source>
        <dbReference type="Proteomes" id="UP000054196"/>
    </source>
</evidence>
<dbReference type="GeneID" id="18885583"/>
<dbReference type="EC" id="3.1.26.4" evidence="3"/>
<keyword evidence="4" id="KW-0540">Nuclease</keyword>
<dbReference type="OrthoDB" id="3253907at2759"/>
<dbReference type="InterPro" id="IPR036397">
    <property type="entry name" value="RNaseH_sf"/>
</dbReference>
<reference evidence="10" key="1">
    <citation type="journal article" date="2012" name="Science">
        <title>The Paleozoic origin of enzymatic lignin decomposition reconstructed from 31 fungal genomes.</title>
        <authorList>
            <person name="Floudas D."/>
            <person name="Binder M."/>
            <person name="Riley R."/>
            <person name="Barry K."/>
            <person name="Blanchette R.A."/>
            <person name="Henrissat B."/>
            <person name="Martinez A.T."/>
            <person name="Otillar R."/>
            <person name="Spatafora J.W."/>
            <person name="Yadav J.S."/>
            <person name="Aerts A."/>
            <person name="Benoit I."/>
            <person name="Boyd A."/>
            <person name="Carlson A."/>
            <person name="Copeland A."/>
            <person name="Coutinho P.M."/>
            <person name="de Vries R.P."/>
            <person name="Ferreira P."/>
            <person name="Findley K."/>
            <person name="Foster B."/>
            <person name="Gaskell J."/>
            <person name="Glotzer D."/>
            <person name="Gorecki P."/>
            <person name="Heitman J."/>
            <person name="Hesse C."/>
            <person name="Hori C."/>
            <person name="Igarashi K."/>
            <person name="Jurgens J.A."/>
            <person name="Kallen N."/>
            <person name="Kersten P."/>
            <person name="Kohler A."/>
            <person name="Kuees U."/>
            <person name="Kumar T.K.A."/>
            <person name="Kuo A."/>
            <person name="LaButti K."/>
            <person name="Larrondo L.F."/>
            <person name="Lindquist E."/>
            <person name="Ling A."/>
            <person name="Lombard V."/>
            <person name="Lucas S."/>
            <person name="Lundell T."/>
            <person name="Martin R."/>
            <person name="McLaughlin D.J."/>
            <person name="Morgenstern I."/>
            <person name="Morin E."/>
            <person name="Murat C."/>
            <person name="Nagy L.G."/>
            <person name="Nolan M."/>
            <person name="Ohm R.A."/>
            <person name="Patyshakuliyeva A."/>
            <person name="Rokas A."/>
            <person name="Ruiz-Duenas F.J."/>
            <person name="Sabat G."/>
            <person name="Salamov A."/>
            <person name="Samejima M."/>
            <person name="Schmutz J."/>
            <person name="Slot J.C."/>
            <person name="St John F."/>
            <person name="Stenlid J."/>
            <person name="Sun H."/>
            <person name="Sun S."/>
            <person name="Syed K."/>
            <person name="Tsang A."/>
            <person name="Wiebenga A."/>
            <person name="Young D."/>
            <person name="Pisabarro A."/>
            <person name="Eastwood D.C."/>
            <person name="Martin F."/>
            <person name="Cullen D."/>
            <person name="Grigoriev I.V."/>
            <person name="Hibbett D.S."/>
        </authorList>
    </citation>
    <scope>NUCLEOTIDE SEQUENCE [LARGE SCALE GENOMIC DNA]</scope>
    <source>
        <strain evidence="10">HHB-11173 SS5</strain>
    </source>
</reference>
<dbReference type="InterPro" id="IPR050092">
    <property type="entry name" value="RNase_H"/>
</dbReference>
<organism evidence="9 10">
    <name type="scientific">Punctularia strigosozonata (strain HHB-11173)</name>
    <name type="common">White-rot fungus</name>
    <dbReference type="NCBI Taxonomy" id="741275"/>
    <lineage>
        <taxon>Eukaryota</taxon>
        <taxon>Fungi</taxon>
        <taxon>Dikarya</taxon>
        <taxon>Basidiomycota</taxon>
        <taxon>Agaricomycotina</taxon>
        <taxon>Agaricomycetes</taxon>
        <taxon>Corticiales</taxon>
        <taxon>Punctulariaceae</taxon>
        <taxon>Punctularia</taxon>
    </lineage>
</organism>
<dbReference type="InterPro" id="IPR012337">
    <property type="entry name" value="RNaseH-like_sf"/>
</dbReference>
<evidence type="ECO:0000256" key="3">
    <source>
        <dbReference type="ARBA" id="ARBA00012180"/>
    </source>
</evidence>
<dbReference type="GO" id="GO:0004523">
    <property type="term" value="F:RNA-DNA hybrid ribonuclease activity"/>
    <property type="evidence" value="ECO:0007669"/>
    <property type="project" value="UniProtKB-EC"/>
</dbReference>
<evidence type="ECO:0000256" key="7">
    <source>
        <dbReference type="ARBA" id="ARBA00022801"/>
    </source>
</evidence>
<dbReference type="OMA" id="CNKTESM"/>
<dbReference type="PROSITE" id="PS50879">
    <property type="entry name" value="RNASE_H_1"/>
    <property type="match status" value="1"/>
</dbReference>
<proteinExistence type="inferred from homology"/>
<keyword evidence="6" id="KW-0255">Endonuclease</keyword>
<dbReference type="GO" id="GO:0043137">
    <property type="term" value="P:DNA replication, removal of RNA primer"/>
    <property type="evidence" value="ECO:0007669"/>
    <property type="project" value="TreeGrafter"/>
</dbReference>
<evidence type="ECO:0000256" key="5">
    <source>
        <dbReference type="ARBA" id="ARBA00022723"/>
    </source>
</evidence>
<dbReference type="GO" id="GO:0046872">
    <property type="term" value="F:metal ion binding"/>
    <property type="evidence" value="ECO:0007669"/>
    <property type="project" value="UniProtKB-KW"/>
</dbReference>
<sequence>MTIYTDRSCTNNGSLDAVCGSGIWVPDIPSASRAIRVPGDKHLNQRGEVAAVLVVLQTTAPFVPILFKTDSMYVIAGLMAHLPRWEDIGWTGIANSDLFKATAFHLRRRSATTDFLWVKGHSGEEGNERADTLAKEGTNKDEADTLDLSIPPEFNLRGAKLSAMTQSMLYERVLAHKGPKTVHPAALTPLDMTRHAIKETNGVMLDDEALWKSIRCRDLRQPVRQLLYRAMHGSHRLGKFWQNVPGLVEREACTYCGDKESLEHIMTGCDNGPGKVVWDLLHDAWPQGRGAPPNITLGLILGCGAIQIKETSHETGVEQLRTNRSRLMRILISESAYLVWVLRCERTIQDRTHSGETIRRRWAMAIQRRLESDHTMACRTIRTESHVRQVQGTWDGLLLNEQALPEDWAKRREVLVGIKLPRLRRPEPPR</sequence>
<protein>
    <recommendedName>
        <fullName evidence="3">ribonuclease H</fullName>
        <ecNumber evidence="3">3.1.26.4</ecNumber>
    </recommendedName>
</protein>
<keyword evidence="10" id="KW-1185">Reference proteome</keyword>
<dbReference type="Pfam" id="PF00075">
    <property type="entry name" value="RNase_H"/>
    <property type="match status" value="1"/>
</dbReference>
<keyword evidence="5" id="KW-0479">Metal-binding</keyword>
<dbReference type="Gene3D" id="3.30.420.10">
    <property type="entry name" value="Ribonuclease H-like superfamily/Ribonuclease H"/>
    <property type="match status" value="1"/>
</dbReference>
<evidence type="ECO:0000256" key="6">
    <source>
        <dbReference type="ARBA" id="ARBA00022759"/>
    </source>
</evidence>
<dbReference type="SUPFAM" id="SSF53098">
    <property type="entry name" value="Ribonuclease H-like"/>
    <property type="match status" value="1"/>
</dbReference>
<dbReference type="Proteomes" id="UP000054196">
    <property type="component" value="Unassembled WGS sequence"/>
</dbReference>
<comment type="catalytic activity">
    <reaction evidence="1">
        <text>Endonucleolytic cleavage to 5'-phosphomonoester.</text>
        <dbReference type="EC" id="3.1.26.4"/>
    </reaction>
</comment>
<evidence type="ECO:0000259" key="8">
    <source>
        <dbReference type="PROSITE" id="PS50879"/>
    </source>
</evidence>
<dbReference type="RefSeq" id="XP_007387816.1">
    <property type="nucleotide sequence ID" value="XM_007387754.1"/>
</dbReference>
<dbReference type="GO" id="GO:0003676">
    <property type="term" value="F:nucleic acid binding"/>
    <property type="evidence" value="ECO:0007669"/>
    <property type="project" value="InterPro"/>
</dbReference>
<keyword evidence="7" id="KW-0378">Hydrolase</keyword>
<dbReference type="PANTHER" id="PTHR10642">
    <property type="entry name" value="RIBONUCLEASE H1"/>
    <property type="match status" value="1"/>
</dbReference>
<dbReference type="KEGG" id="psq:PUNSTDRAFT_75479"/>
<dbReference type="PANTHER" id="PTHR10642:SF26">
    <property type="entry name" value="RIBONUCLEASE H1"/>
    <property type="match status" value="1"/>
</dbReference>
<dbReference type="CDD" id="cd09280">
    <property type="entry name" value="RNase_HI_eukaryote_like"/>
    <property type="match status" value="1"/>
</dbReference>
<dbReference type="HOGENOM" id="CLU_044484_3_1_1"/>
<evidence type="ECO:0000313" key="9">
    <source>
        <dbReference type="EMBL" id="EIN04893.1"/>
    </source>
</evidence>
<evidence type="ECO:0000256" key="2">
    <source>
        <dbReference type="ARBA" id="ARBA00005300"/>
    </source>
</evidence>
<evidence type="ECO:0000256" key="4">
    <source>
        <dbReference type="ARBA" id="ARBA00022722"/>
    </source>
</evidence>
<comment type="similarity">
    <text evidence="2">Belongs to the RNase H family.</text>
</comment>
<feature type="domain" description="RNase H type-1" evidence="8">
    <location>
        <begin position="1"/>
        <end position="139"/>
    </location>
</feature>
<dbReference type="InterPro" id="IPR002156">
    <property type="entry name" value="RNaseH_domain"/>
</dbReference>
<evidence type="ECO:0000256" key="1">
    <source>
        <dbReference type="ARBA" id="ARBA00000077"/>
    </source>
</evidence>
<dbReference type="EMBL" id="JH687552">
    <property type="protein sequence ID" value="EIN04893.1"/>
    <property type="molecule type" value="Genomic_DNA"/>
</dbReference>
<dbReference type="AlphaFoldDB" id="R7S3V8"/>